<evidence type="ECO:0000313" key="1">
    <source>
        <dbReference type="EMBL" id="KAF3335768.1"/>
    </source>
</evidence>
<name>A0A833RIG6_9POAL</name>
<evidence type="ECO:0000313" key="2">
    <source>
        <dbReference type="Proteomes" id="UP000623129"/>
    </source>
</evidence>
<dbReference type="EMBL" id="SWLB01000008">
    <property type="protein sequence ID" value="KAF3335768.1"/>
    <property type="molecule type" value="Genomic_DNA"/>
</dbReference>
<reference evidence="1" key="1">
    <citation type="submission" date="2020-01" db="EMBL/GenBank/DDBJ databases">
        <title>Genome sequence of Kobresia littledalei, the first chromosome-level genome in the family Cyperaceae.</title>
        <authorList>
            <person name="Qu G."/>
        </authorList>
    </citation>
    <scope>NUCLEOTIDE SEQUENCE</scope>
    <source>
        <strain evidence="1">C.B.Clarke</strain>
        <tissue evidence="1">Leaf</tissue>
    </source>
</reference>
<comment type="caution">
    <text evidence="1">The sequence shown here is derived from an EMBL/GenBank/DDBJ whole genome shotgun (WGS) entry which is preliminary data.</text>
</comment>
<dbReference type="AlphaFoldDB" id="A0A833RIG6"/>
<sequence>MDNALVLSVKIMAVVNSLHMFMQLDINTESYPTYFGKKSTMVLSPTYILDSTPDDDCFLRCSSISLLPFY</sequence>
<gene>
    <name evidence="1" type="ORF">FCM35_KLT20275</name>
</gene>
<dbReference type="SUPFAM" id="SSF50249">
    <property type="entry name" value="Nucleic acid-binding proteins"/>
    <property type="match status" value="1"/>
</dbReference>
<keyword evidence="1" id="KW-0804">Transcription</keyword>
<keyword evidence="2" id="KW-1185">Reference proteome</keyword>
<keyword evidence="1" id="KW-0240">DNA-directed RNA polymerase</keyword>
<protein>
    <submittedName>
        <fullName evidence="1">DNA-directed RNA polymerases II, IV and V subunit 8B</fullName>
    </submittedName>
</protein>
<dbReference type="InterPro" id="IPR012340">
    <property type="entry name" value="NA-bd_OB-fold"/>
</dbReference>
<proteinExistence type="predicted"/>
<dbReference type="Proteomes" id="UP000623129">
    <property type="component" value="Unassembled WGS sequence"/>
</dbReference>
<accession>A0A833RIG6</accession>
<dbReference type="Gene3D" id="2.40.50.140">
    <property type="entry name" value="Nucleic acid-binding proteins"/>
    <property type="match status" value="1"/>
</dbReference>
<dbReference type="GO" id="GO:0000428">
    <property type="term" value="C:DNA-directed RNA polymerase complex"/>
    <property type="evidence" value="ECO:0007669"/>
    <property type="project" value="UniProtKB-KW"/>
</dbReference>
<organism evidence="1 2">
    <name type="scientific">Carex littledalei</name>
    <dbReference type="NCBI Taxonomy" id="544730"/>
    <lineage>
        <taxon>Eukaryota</taxon>
        <taxon>Viridiplantae</taxon>
        <taxon>Streptophyta</taxon>
        <taxon>Embryophyta</taxon>
        <taxon>Tracheophyta</taxon>
        <taxon>Spermatophyta</taxon>
        <taxon>Magnoliopsida</taxon>
        <taxon>Liliopsida</taxon>
        <taxon>Poales</taxon>
        <taxon>Cyperaceae</taxon>
        <taxon>Cyperoideae</taxon>
        <taxon>Cariceae</taxon>
        <taxon>Carex</taxon>
        <taxon>Carex subgen. Euthyceras</taxon>
    </lineage>
</organism>